<feature type="region of interest" description="Disordered" evidence="1">
    <location>
        <begin position="160"/>
        <end position="195"/>
    </location>
</feature>
<gene>
    <name evidence="3" type="ORF">AARE701A_LOCUS16191</name>
</gene>
<dbReference type="AlphaFoldDB" id="A0A8S2AN66"/>
<name>A0A8S2AN66_ARAAE</name>
<dbReference type="EMBL" id="LR999456">
    <property type="protein sequence ID" value="CAE6122013.1"/>
    <property type="molecule type" value="Genomic_DNA"/>
</dbReference>
<evidence type="ECO:0000313" key="3">
    <source>
        <dbReference type="EMBL" id="CAE6122013.1"/>
    </source>
</evidence>
<feature type="chain" id="PRO_5035768403" evidence="2">
    <location>
        <begin position="16"/>
        <end position="225"/>
    </location>
</feature>
<feature type="signal peptide" evidence="2">
    <location>
        <begin position="1"/>
        <end position="15"/>
    </location>
</feature>
<proteinExistence type="predicted"/>
<keyword evidence="2" id="KW-0732">Signal</keyword>
<protein>
    <submittedName>
        <fullName evidence="3">Uncharacterized protein</fullName>
    </submittedName>
</protein>
<dbReference type="Proteomes" id="UP000682877">
    <property type="component" value="Chromosome 6"/>
</dbReference>
<keyword evidence="4" id="KW-1185">Reference proteome</keyword>
<sequence length="225" mass="25338">MILGPFVLFFQSLASFNGLISDITPILPNFSDLWNASKFHPNSDYARQIPIPTIILDQLYHFAAFWNSVFSAAGFTRVNAAATPYTSIDNLHGFKNQFGDSQINWFIELMPPERGSGARAATLPRVRPVSPVVSNETSEMAMFEEFRRFQEYKHRESVMRRAPEVNVPHRGGPDVEAPPQHQPQPSPHPMHAHGQGSSYMEAIKYLKDVDMEFFGGKFNPIAADN</sequence>
<evidence type="ECO:0000256" key="2">
    <source>
        <dbReference type="SAM" id="SignalP"/>
    </source>
</evidence>
<organism evidence="3 4">
    <name type="scientific">Arabidopsis arenosa</name>
    <name type="common">Sand rock-cress</name>
    <name type="synonym">Cardaminopsis arenosa</name>
    <dbReference type="NCBI Taxonomy" id="38785"/>
    <lineage>
        <taxon>Eukaryota</taxon>
        <taxon>Viridiplantae</taxon>
        <taxon>Streptophyta</taxon>
        <taxon>Embryophyta</taxon>
        <taxon>Tracheophyta</taxon>
        <taxon>Spermatophyta</taxon>
        <taxon>Magnoliopsida</taxon>
        <taxon>eudicotyledons</taxon>
        <taxon>Gunneridae</taxon>
        <taxon>Pentapetalae</taxon>
        <taxon>rosids</taxon>
        <taxon>malvids</taxon>
        <taxon>Brassicales</taxon>
        <taxon>Brassicaceae</taxon>
        <taxon>Camelineae</taxon>
        <taxon>Arabidopsis</taxon>
    </lineage>
</organism>
<accession>A0A8S2AN66</accession>
<evidence type="ECO:0000313" key="4">
    <source>
        <dbReference type="Proteomes" id="UP000682877"/>
    </source>
</evidence>
<evidence type="ECO:0000256" key="1">
    <source>
        <dbReference type="SAM" id="MobiDB-lite"/>
    </source>
</evidence>
<reference evidence="3" key="1">
    <citation type="submission" date="2021-01" db="EMBL/GenBank/DDBJ databases">
        <authorList>
            <person name="Bezrukov I."/>
        </authorList>
    </citation>
    <scope>NUCLEOTIDE SEQUENCE</scope>
</reference>